<evidence type="ECO:0000313" key="1">
    <source>
        <dbReference type="EMBL" id="OGF18666.1"/>
    </source>
</evidence>
<comment type="caution">
    <text evidence="1">The sequence shown here is derived from an EMBL/GenBank/DDBJ whole genome shotgun (WGS) entry which is preliminary data.</text>
</comment>
<sequence length="173" mass="18743">MKLYQISSPGSSPALMKLETEEGQPVAHIAVGERGRGRDEGIVPIIGEGPEVRAKETDEGVVLVRGNWDNEDRCLAVINAVGSYDRHRSYGIHDAQGLQTVLSGTIAFGDAGRTNSGAEVLAIVSPGATFKLNSKYASTWYTWTGTEWQTESPEERKARLALQKVEQGGGEWL</sequence>
<dbReference type="EMBL" id="MFFX01000043">
    <property type="protein sequence ID" value="OGF18666.1"/>
    <property type="molecule type" value="Genomic_DNA"/>
</dbReference>
<accession>A0A1F5RW71</accession>
<dbReference type="AlphaFoldDB" id="A0A1F5RW71"/>
<name>A0A1F5RW71_9BACT</name>
<dbReference type="Proteomes" id="UP000178682">
    <property type="component" value="Unassembled WGS sequence"/>
</dbReference>
<reference evidence="1 2" key="1">
    <citation type="journal article" date="2016" name="Nat. Commun.">
        <title>Thousands of microbial genomes shed light on interconnected biogeochemical processes in an aquifer system.</title>
        <authorList>
            <person name="Anantharaman K."/>
            <person name="Brown C.T."/>
            <person name="Hug L.A."/>
            <person name="Sharon I."/>
            <person name="Castelle C.J."/>
            <person name="Probst A.J."/>
            <person name="Thomas B.C."/>
            <person name="Singh A."/>
            <person name="Wilkins M.J."/>
            <person name="Karaoz U."/>
            <person name="Brodie E.L."/>
            <person name="Williams K.H."/>
            <person name="Hubbard S.S."/>
            <person name="Banfield J.F."/>
        </authorList>
    </citation>
    <scope>NUCLEOTIDE SEQUENCE [LARGE SCALE GENOMIC DNA]</scope>
</reference>
<protein>
    <submittedName>
        <fullName evidence="1">Uncharacterized protein</fullName>
    </submittedName>
</protein>
<evidence type="ECO:0000313" key="2">
    <source>
        <dbReference type="Proteomes" id="UP000178682"/>
    </source>
</evidence>
<proteinExistence type="predicted"/>
<organism evidence="1 2">
    <name type="scientific">Candidatus Falkowbacteria bacterium RIFCSPLOWO2_12_FULL_45_10</name>
    <dbReference type="NCBI Taxonomy" id="1797990"/>
    <lineage>
        <taxon>Bacteria</taxon>
        <taxon>Candidatus Falkowiibacteriota</taxon>
    </lineage>
</organism>
<gene>
    <name evidence="1" type="ORF">A3G56_00260</name>
</gene>